<gene>
    <name evidence="2" type="ORF">ENM78_03845</name>
</gene>
<reference evidence="2" key="1">
    <citation type="journal article" date="2020" name="mSystems">
        <title>Genome- and Community-Level Interaction Insights into Carbon Utilization and Element Cycling Functions of Hydrothermarchaeota in Hydrothermal Sediment.</title>
        <authorList>
            <person name="Zhou Z."/>
            <person name="Liu Y."/>
            <person name="Xu W."/>
            <person name="Pan J."/>
            <person name="Luo Z.H."/>
            <person name="Li M."/>
        </authorList>
    </citation>
    <scope>NUCLEOTIDE SEQUENCE [LARGE SCALE GENOMIC DNA]</scope>
    <source>
        <strain evidence="2">SpSt-1116</strain>
    </source>
</reference>
<protein>
    <submittedName>
        <fullName evidence="2">MarR family transcriptional regulator</fullName>
    </submittedName>
</protein>
<accession>A0A7J3ZKJ4</accession>
<feature type="domain" description="HTH marR-type" evidence="1">
    <location>
        <begin position="8"/>
        <end position="67"/>
    </location>
</feature>
<proteinExistence type="predicted"/>
<dbReference type="Pfam" id="PF01047">
    <property type="entry name" value="MarR"/>
    <property type="match status" value="1"/>
</dbReference>
<dbReference type="SUPFAM" id="SSF46785">
    <property type="entry name" value="Winged helix' DNA-binding domain"/>
    <property type="match status" value="1"/>
</dbReference>
<dbReference type="InterPro" id="IPR036388">
    <property type="entry name" value="WH-like_DNA-bd_sf"/>
</dbReference>
<evidence type="ECO:0000259" key="1">
    <source>
        <dbReference type="Pfam" id="PF01047"/>
    </source>
</evidence>
<dbReference type="InterPro" id="IPR016049">
    <property type="entry name" value="RNA_pol_Rpc34-like"/>
</dbReference>
<dbReference type="EMBL" id="DRZC01000055">
    <property type="protein sequence ID" value="HHQ80569.1"/>
    <property type="molecule type" value="Genomic_DNA"/>
</dbReference>
<sequence>MSNEIQSLSDLEIEVLKLVRDSGNRGVTLLSLQKSLGIDSRRLSRAVSKLVKKGLVKREPIVVDGRKTYRILHSYSLEDLAVSLDLVSRVPCFVCKYLQECSPGGRVSPTTCSLLERWLDELSLSDKA</sequence>
<dbReference type="InterPro" id="IPR036390">
    <property type="entry name" value="WH_DNA-bd_sf"/>
</dbReference>
<dbReference type="Gene3D" id="1.10.10.10">
    <property type="entry name" value="Winged helix-like DNA-binding domain superfamily/Winged helix DNA-binding domain"/>
    <property type="match status" value="1"/>
</dbReference>
<organism evidence="2">
    <name type="scientific">Fervidicoccus fontis</name>
    <dbReference type="NCBI Taxonomy" id="683846"/>
    <lineage>
        <taxon>Archaea</taxon>
        <taxon>Thermoproteota</taxon>
        <taxon>Thermoprotei</taxon>
        <taxon>Fervidicoccales</taxon>
        <taxon>Fervidicoccaceae</taxon>
        <taxon>Fervidicoccus</taxon>
    </lineage>
</organism>
<name>A0A7J3ZKJ4_9CREN</name>
<dbReference type="AlphaFoldDB" id="A0A7J3ZKJ4"/>
<dbReference type="PANTHER" id="PTHR12780">
    <property type="entry name" value="RNA POLYMERASE III DNA DIRECTED , 39KD SUBUNIT-RELATED"/>
    <property type="match status" value="1"/>
</dbReference>
<evidence type="ECO:0000313" key="2">
    <source>
        <dbReference type="EMBL" id="HHQ80569.1"/>
    </source>
</evidence>
<comment type="caution">
    <text evidence="2">The sequence shown here is derived from an EMBL/GenBank/DDBJ whole genome shotgun (WGS) entry which is preliminary data.</text>
</comment>
<dbReference type="InterPro" id="IPR000835">
    <property type="entry name" value="HTH_MarR-typ"/>
</dbReference>